<dbReference type="InterPro" id="IPR051061">
    <property type="entry name" value="Zinc_finger_trans_reg"/>
</dbReference>
<feature type="domain" description="C2H2-type" evidence="2">
    <location>
        <begin position="486"/>
        <end position="511"/>
    </location>
</feature>
<evidence type="ECO:0000313" key="4">
    <source>
        <dbReference type="Proteomes" id="UP001244011"/>
    </source>
</evidence>
<dbReference type="PANTHER" id="PTHR46179:SF19">
    <property type="entry name" value="C2H2 FINGER DOMAIN TRANSCRIPTION FACTOR (EUROFUNG)-RELATED"/>
    <property type="match status" value="1"/>
</dbReference>
<proteinExistence type="predicted"/>
<dbReference type="RefSeq" id="XP_060285407.1">
    <property type="nucleotide sequence ID" value="XM_060423796.1"/>
</dbReference>
<feature type="compositionally biased region" description="Polar residues" evidence="1">
    <location>
        <begin position="310"/>
        <end position="321"/>
    </location>
</feature>
<dbReference type="SMART" id="SM00355">
    <property type="entry name" value="ZnF_C2H2"/>
    <property type="match status" value="3"/>
</dbReference>
<feature type="region of interest" description="Disordered" evidence="1">
    <location>
        <begin position="499"/>
        <end position="544"/>
    </location>
</feature>
<name>A0AAJ0C2Z5_9PEZI</name>
<dbReference type="GO" id="GO:0005634">
    <property type="term" value="C:nucleus"/>
    <property type="evidence" value="ECO:0007669"/>
    <property type="project" value="TreeGrafter"/>
</dbReference>
<organism evidence="3 4">
    <name type="scientific">Phialemonium atrogriseum</name>
    <dbReference type="NCBI Taxonomy" id="1093897"/>
    <lineage>
        <taxon>Eukaryota</taxon>
        <taxon>Fungi</taxon>
        <taxon>Dikarya</taxon>
        <taxon>Ascomycota</taxon>
        <taxon>Pezizomycotina</taxon>
        <taxon>Sordariomycetes</taxon>
        <taxon>Sordariomycetidae</taxon>
        <taxon>Cephalothecales</taxon>
        <taxon>Cephalothecaceae</taxon>
        <taxon>Phialemonium</taxon>
    </lineage>
</organism>
<dbReference type="EMBL" id="MU839003">
    <property type="protein sequence ID" value="KAK1769194.1"/>
    <property type="molecule type" value="Genomic_DNA"/>
</dbReference>
<evidence type="ECO:0000256" key="1">
    <source>
        <dbReference type="SAM" id="MobiDB-lite"/>
    </source>
</evidence>
<feature type="compositionally biased region" description="Basic and acidic residues" evidence="1">
    <location>
        <begin position="214"/>
        <end position="225"/>
    </location>
</feature>
<feature type="domain" description="C2H2-type" evidence="2">
    <location>
        <begin position="452"/>
        <end position="481"/>
    </location>
</feature>
<feature type="compositionally biased region" description="Basic residues" evidence="1">
    <location>
        <begin position="535"/>
        <end position="544"/>
    </location>
</feature>
<feature type="compositionally biased region" description="Polar residues" evidence="1">
    <location>
        <begin position="1"/>
        <end position="14"/>
    </location>
</feature>
<feature type="compositionally biased region" description="Low complexity" evidence="1">
    <location>
        <begin position="47"/>
        <end position="60"/>
    </location>
</feature>
<comment type="caution">
    <text evidence="3">The sequence shown here is derived from an EMBL/GenBank/DDBJ whole genome shotgun (WGS) entry which is preliminary data.</text>
</comment>
<feature type="compositionally biased region" description="Basic and acidic residues" evidence="1">
    <location>
        <begin position="499"/>
        <end position="522"/>
    </location>
</feature>
<dbReference type="Proteomes" id="UP001244011">
    <property type="component" value="Unassembled WGS sequence"/>
</dbReference>
<evidence type="ECO:0000313" key="3">
    <source>
        <dbReference type="EMBL" id="KAK1769194.1"/>
    </source>
</evidence>
<feature type="domain" description="C2H2-type" evidence="2">
    <location>
        <begin position="421"/>
        <end position="446"/>
    </location>
</feature>
<sequence>MSTTAAPNLTQDPSSFYDPDEVFPKNSPILAPHKLKLQPSPSPPPFSLAKTHSPPSFSNRRSNRPRIKPSQGDAVLVALLDGGRRPEIAIHAGTQVLPSDPEDGESESETSDDSDSFKEEGVPLDRAQTGRRRSKDDQGTALGPQEGKDRTMTTDSARRPDTGAFLVSLAAGALAVTETTKGDTDDAGLPPLVAEQALAKEKRHATSIPAAITTRREDPYPEERSVTNAGPSPFSPLSIYSPREPGHIMQQKVDLRSPTVMGSSVRGELPPIQINSPRSDTNGQTPLPSIRAQFGGDWKELADSLVDNQGHLQHPTFSHSPPGSLPRFPPMHRPHHGSPPISPAETLRRDVPSPGHALIPSGVSPYNYYHPQANGLHRHNQDYSSPNDETPNTDQSGSTPATSITDRLSIDGLTNPANGAFVCKFSGCNAPPFQTQYLLNSHANVHSSARPHYCPVKGCPRSETGKGFKRKNEMIRHGLVHDSPGYVCPFCPDREHRYPRPDNLQRHVRVHHVDKAKDDPLLRDVLSQRPDGPSRGRRRRGGPN</sequence>
<dbReference type="GO" id="GO:0006357">
    <property type="term" value="P:regulation of transcription by RNA polymerase II"/>
    <property type="evidence" value="ECO:0007669"/>
    <property type="project" value="TreeGrafter"/>
</dbReference>
<evidence type="ECO:0000259" key="2">
    <source>
        <dbReference type="SMART" id="SM00355"/>
    </source>
</evidence>
<feature type="region of interest" description="Disordered" evidence="1">
    <location>
        <begin position="310"/>
        <end position="405"/>
    </location>
</feature>
<dbReference type="InterPro" id="IPR013087">
    <property type="entry name" value="Znf_C2H2_type"/>
</dbReference>
<feature type="compositionally biased region" description="Polar residues" evidence="1">
    <location>
        <begin position="273"/>
        <end position="286"/>
    </location>
</feature>
<gene>
    <name evidence="3" type="ORF">QBC33DRAFT_346206</name>
</gene>
<feature type="compositionally biased region" description="Acidic residues" evidence="1">
    <location>
        <begin position="100"/>
        <end position="114"/>
    </location>
</feature>
<dbReference type="GeneID" id="85306983"/>
<feature type="region of interest" description="Disordered" evidence="1">
    <location>
        <begin position="259"/>
        <end position="286"/>
    </location>
</feature>
<dbReference type="PANTHER" id="PTHR46179">
    <property type="entry name" value="ZINC FINGER PROTEIN"/>
    <property type="match status" value="1"/>
</dbReference>
<feature type="region of interest" description="Disordered" evidence="1">
    <location>
        <begin position="89"/>
        <end position="163"/>
    </location>
</feature>
<feature type="region of interest" description="Disordered" evidence="1">
    <location>
        <begin position="200"/>
        <end position="243"/>
    </location>
</feature>
<accession>A0AAJ0C2Z5</accession>
<feature type="compositionally biased region" description="Basic and acidic residues" evidence="1">
    <location>
        <begin position="146"/>
        <end position="161"/>
    </location>
</feature>
<dbReference type="InterPro" id="IPR036236">
    <property type="entry name" value="Znf_C2H2_sf"/>
</dbReference>
<protein>
    <recommendedName>
        <fullName evidence="2">C2H2-type domain-containing protein</fullName>
    </recommendedName>
</protein>
<dbReference type="AlphaFoldDB" id="A0AAJ0C2Z5"/>
<reference evidence="3" key="1">
    <citation type="submission" date="2023-06" db="EMBL/GenBank/DDBJ databases">
        <title>Genome-scale phylogeny and comparative genomics of the fungal order Sordariales.</title>
        <authorList>
            <consortium name="Lawrence Berkeley National Laboratory"/>
            <person name="Hensen N."/>
            <person name="Bonometti L."/>
            <person name="Westerberg I."/>
            <person name="Brannstrom I.O."/>
            <person name="Guillou S."/>
            <person name="Cros-Aarteil S."/>
            <person name="Calhoun S."/>
            <person name="Haridas S."/>
            <person name="Kuo A."/>
            <person name="Mondo S."/>
            <person name="Pangilinan J."/>
            <person name="Riley R."/>
            <person name="Labutti K."/>
            <person name="Andreopoulos B."/>
            <person name="Lipzen A."/>
            <person name="Chen C."/>
            <person name="Yanf M."/>
            <person name="Daum C."/>
            <person name="Ng V."/>
            <person name="Clum A."/>
            <person name="Steindorff A."/>
            <person name="Ohm R."/>
            <person name="Martin F."/>
            <person name="Silar P."/>
            <person name="Natvig D."/>
            <person name="Lalanne C."/>
            <person name="Gautier V."/>
            <person name="Ament-Velasquez S.L."/>
            <person name="Kruys A."/>
            <person name="Hutchinson M.I."/>
            <person name="Powell A.J."/>
            <person name="Barry K."/>
            <person name="Miller A.N."/>
            <person name="Grigoriev I.V."/>
            <person name="Debuchy R."/>
            <person name="Gladieux P."/>
            <person name="Thoren M.H."/>
            <person name="Johannesson H."/>
        </authorList>
    </citation>
    <scope>NUCLEOTIDE SEQUENCE</scope>
    <source>
        <strain evidence="3">8032-3</strain>
    </source>
</reference>
<dbReference type="SUPFAM" id="SSF57667">
    <property type="entry name" value="beta-beta-alpha zinc fingers"/>
    <property type="match status" value="1"/>
</dbReference>
<keyword evidence="4" id="KW-1185">Reference proteome</keyword>
<feature type="compositionally biased region" description="Polar residues" evidence="1">
    <location>
        <begin position="382"/>
        <end position="405"/>
    </location>
</feature>
<feature type="region of interest" description="Disordered" evidence="1">
    <location>
        <begin position="1"/>
        <end position="74"/>
    </location>
</feature>
<dbReference type="Gene3D" id="3.30.160.60">
    <property type="entry name" value="Classic Zinc Finger"/>
    <property type="match status" value="2"/>
</dbReference>